<evidence type="ECO:0000313" key="3">
    <source>
        <dbReference type="Proteomes" id="UP000484076"/>
    </source>
</evidence>
<organism evidence="2 3">
    <name type="scientific">Fertoeibacter niger</name>
    <dbReference type="NCBI Taxonomy" id="2656921"/>
    <lineage>
        <taxon>Bacteria</taxon>
        <taxon>Pseudomonadati</taxon>
        <taxon>Pseudomonadota</taxon>
        <taxon>Alphaproteobacteria</taxon>
        <taxon>Rhodobacterales</taxon>
        <taxon>Paracoccaceae</taxon>
        <taxon>Fertoeibacter</taxon>
    </lineage>
</organism>
<gene>
    <name evidence="2" type="ORF">GEU84_008370</name>
</gene>
<sequence length="50" mass="5456">MKKDHRWMKSAVAAAENMQVALPFQRGSKTRPAALKAAPAPVKQRAIAAR</sequence>
<reference evidence="2" key="1">
    <citation type="submission" date="2020-05" db="EMBL/GenBank/DDBJ databases">
        <title>Fertoebacter nigrum gen. nov., sp. nov., a new member of the family Rhodobacteraceae.</title>
        <authorList>
            <person name="Szuroczki S."/>
            <person name="Abbaszade G."/>
            <person name="Buni D."/>
            <person name="Schumann P."/>
            <person name="Toth E."/>
        </authorList>
    </citation>
    <scope>NUCLEOTIDE SEQUENCE</scope>
    <source>
        <strain evidence="2">RG-N-1a</strain>
    </source>
</reference>
<dbReference type="Proteomes" id="UP000484076">
    <property type="component" value="Unassembled WGS sequence"/>
</dbReference>
<dbReference type="EMBL" id="WHUT02000004">
    <property type="protein sequence ID" value="NUB44394.1"/>
    <property type="molecule type" value="Genomic_DNA"/>
</dbReference>
<dbReference type="RefSeq" id="WP_174539515.1">
    <property type="nucleotide sequence ID" value="NZ_WHUT02000004.1"/>
</dbReference>
<feature type="region of interest" description="Disordered" evidence="1">
    <location>
        <begin position="30"/>
        <end position="50"/>
    </location>
</feature>
<evidence type="ECO:0000313" key="2">
    <source>
        <dbReference type="EMBL" id="NUB44394.1"/>
    </source>
</evidence>
<keyword evidence="3" id="KW-1185">Reference proteome</keyword>
<protein>
    <submittedName>
        <fullName evidence="2">Uncharacterized protein</fullName>
    </submittedName>
</protein>
<accession>A0A8X8GU47</accession>
<comment type="caution">
    <text evidence="2">The sequence shown here is derived from an EMBL/GenBank/DDBJ whole genome shotgun (WGS) entry which is preliminary data.</text>
</comment>
<proteinExistence type="predicted"/>
<feature type="compositionally biased region" description="Low complexity" evidence="1">
    <location>
        <begin position="32"/>
        <end position="41"/>
    </location>
</feature>
<name>A0A8X8GU47_9RHOB</name>
<dbReference type="AlphaFoldDB" id="A0A8X8GU47"/>
<evidence type="ECO:0000256" key="1">
    <source>
        <dbReference type="SAM" id="MobiDB-lite"/>
    </source>
</evidence>